<dbReference type="WBParaSite" id="PS1159_v2.g2550.t1">
    <property type="protein sequence ID" value="PS1159_v2.g2550.t1"/>
    <property type="gene ID" value="PS1159_v2.g2550"/>
</dbReference>
<accession>A0AC35G7N8</accession>
<name>A0AC35G7N8_9BILA</name>
<protein>
    <submittedName>
        <fullName evidence="2">POU-specific domain-containing protein</fullName>
    </submittedName>
</protein>
<evidence type="ECO:0000313" key="2">
    <source>
        <dbReference type="WBParaSite" id="PS1159_v2.g2550.t1"/>
    </source>
</evidence>
<organism evidence="1 2">
    <name type="scientific">Panagrolaimus sp. PS1159</name>
    <dbReference type="NCBI Taxonomy" id="55785"/>
    <lineage>
        <taxon>Eukaryota</taxon>
        <taxon>Metazoa</taxon>
        <taxon>Ecdysozoa</taxon>
        <taxon>Nematoda</taxon>
        <taxon>Chromadorea</taxon>
        <taxon>Rhabditida</taxon>
        <taxon>Tylenchina</taxon>
        <taxon>Panagrolaimomorpha</taxon>
        <taxon>Panagrolaimoidea</taxon>
        <taxon>Panagrolaimidae</taxon>
        <taxon>Panagrolaimus</taxon>
    </lineage>
</organism>
<sequence>MTFYDGSHDYHPCEYDFDALWSQFEEQKDNDAITSCSSVEICQSLIPQPSRHELSLAVPQPPQVSQSSTIAASASSSKVPLSPSHQQQLNLSEKTQFEGQRNNNEHAETSRSTTELPPPPHLLHHQHTQHHHLPLAPWPLLSHPQPSALPQFSTMGKYSSSPEIAHRLQQQFSQSFLHPPHGLQPLVSWAAIPQPSLISQSPTLAEYSLSSEVPHVRPRNSSQQQQPPRRRVKRKAPKQEPLDENVALPSGFDRVLENAAINYNNIIDGGEWEPPRRRDCRRCETKVMLQTADGQLFNKYFEEEDIQDFARRFKTLRCEYGFSQADVGAALGRRYGSDFSQTTISRFEGLVLSHSNMCKLRPPVEQWITDIQSAIKSGVSLDQLRRACKNGDFWPSEHPHQQQADVDVNSNLVPPLRKRRKRTSLDASQR</sequence>
<proteinExistence type="predicted"/>
<reference evidence="2" key="1">
    <citation type="submission" date="2022-11" db="UniProtKB">
        <authorList>
            <consortium name="WormBaseParasite"/>
        </authorList>
    </citation>
    <scope>IDENTIFICATION</scope>
</reference>
<evidence type="ECO:0000313" key="1">
    <source>
        <dbReference type="Proteomes" id="UP000887580"/>
    </source>
</evidence>
<dbReference type="Proteomes" id="UP000887580">
    <property type="component" value="Unplaced"/>
</dbReference>